<proteinExistence type="predicted"/>
<evidence type="ECO:0000313" key="3">
    <source>
        <dbReference type="Proteomes" id="UP000188318"/>
    </source>
</evidence>
<accession>A0A1R3RK27</accession>
<dbReference type="OMA" id="WALDIVW"/>
<dbReference type="Gene3D" id="3.90.1200.10">
    <property type="match status" value="1"/>
</dbReference>
<dbReference type="VEuPathDB" id="FungiDB:ASPCADRAFT_516237"/>
<sequence length="418" mass="48351">MYHDDVAWDRCDELLDDFKKKVTSPHMLRAVTEFMKSHRPNAKAIDRARIAGMGAFNLCFRMEFEDGFASLLRFTCPGQVRFPEEKVRNEVAIMTYLKKHTKIPVPSVISYGMKDQSPGGLGLFILMEYIANASNLTTHLRTPGYQRSDPDILLELSKPSFERIGSMIIDTWDIDSRLLTMDMNELVQLGNFPPNMLPQSSFATASSYYKILAQTELLHLQTQRNDAIDFKEDCYSKYIARKLVCSLASKSQIIDPSNDTGPFKLFCDDFRPSNILLDDDMRITAVIDWEFTYAAPREYTFSPPWWLLLEMPEEWPQGILDWTETYQPRLETFLRVLKDREDIAIASDDLVEDQRLSGRMWQNSRLFGGDAPLENRENLLCTERLGLLSAQDKEAMEPFVREKMKQTKLRGLDTWDEI</sequence>
<dbReference type="InterPro" id="IPR051678">
    <property type="entry name" value="AGP_Transferase"/>
</dbReference>
<reference evidence="3" key="1">
    <citation type="journal article" date="2017" name="Genome Biol.">
        <title>Comparative genomics reveals high biological diversity and specific adaptations in the industrially and medically important fungal genus Aspergillus.</title>
        <authorList>
            <person name="de Vries R.P."/>
            <person name="Riley R."/>
            <person name="Wiebenga A."/>
            <person name="Aguilar-Osorio G."/>
            <person name="Amillis S."/>
            <person name="Uchima C.A."/>
            <person name="Anderluh G."/>
            <person name="Asadollahi M."/>
            <person name="Askin M."/>
            <person name="Barry K."/>
            <person name="Battaglia E."/>
            <person name="Bayram O."/>
            <person name="Benocci T."/>
            <person name="Braus-Stromeyer S.A."/>
            <person name="Caldana C."/>
            <person name="Canovas D."/>
            <person name="Cerqueira G.C."/>
            <person name="Chen F."/>
            <person name="Chen W."/>
            <person name="Choi C."/>
            <person name="Clum A."/>
            <person name="Dos Santos R.A."/>
            <person name="Damasio A.R."/>
            <person name="Diallinas G."/>
            <person name="Emri T."/>
            <person name="Fekete E."/>
            <person name="Flipphi M."/>
            <person name="Freyberg S."/>
            <person name="Gallo A."/>
            <person name="Gournas C."/>
            <person name="Habgood R."/>
            <person name="Hainaut M."/>
            <person name="Harispe M.L."/>
            <person name="Henrissat B."/>
            <person name="Hilden K.S."/>
            <person name="Hope R."/>
            <person name="Hossain A."/>
            <person name="Karabika E."/>
            <person name="Karaffa L."/>
            <person name="Karanyi Z."/>
            <person name="Krasevec N."/>
            <person name="Kuo A."/>
            <person name="Kusch H."/>
            <person name="LaButti K."/>
            <person name="Lagendijk E.L."/>
            <person name="Lapidus A."/>
            <person name="Levasseur A."/>
            <person name="Lindquist E."/>
            <person name="Lipzen A."/>
            <person name="Logrieco A.F."/>
            <person name="MacCabe A."/>
            <person name="Maekelae M.R."/>
            <person name="Malavazi I."/>
            <person name="Melin P."/>
            <person name="Meyer V."/>
            <person name="Mielnichuk N."/>
            <person name="Miskei M."/>
            <person name="Molnar A.P."/>
            <person name="Mule G."/>
            <person name="Ngan C.Y."/>
            <person name="Orejas M."/>
            <person name="Orosz E."/>
            <person name="Ouedraogo J.P."/>
            <person name="Overkamp K.M."/>
            <person name="Park H.-S."/>
            <person name="Perrone G."/>
            <person name="Piumi F."/>
            <person name="Punt P.J."/>
            <person name="Ram A.F."/>
            <person name="Ramon A."/>
            <person name="Rauscher S."/>
            <person name="Record E."/>
            <person name="Riano-Pachon D.M."/>
            <person name="Robert V."/>
            <person name="Roehrig J."/>
            <person name="Ruller R."/>
            <person name="Salamov A."/>
            <person name="Salih N.S."/>
            <person name="Samson R.A."/>
            <person name="Sandor E."/>
            <person name="Sanguinetti M."/>
            <person name="Schuetze T."/>
            <person name="Sepcic K."/>
            <person name="Shelest E."/>
            <person name="Sherlock G."/>
            <person name="Sophianopoulou V."/>
            <person name="Squina F.M."/>
            <person name="Sun H."/>
            <person name="Susca A."/>
            <person name="Todd R.B."/>
            <person name="Tsang A."/>
            <person name="Unkles S.E."/>
            <person name="van de Wiele N."/>
            <person name="van Rossen-Uffink D."/>
            <person name="Oliveira J.V."/>
            <person name="Vesth T.C."/>
            <person name="Visser J."/>
            <person name="Yu J.-H."/>
            <person name="Zhou M."/>
            <person name="Andersen M.R."/>
            <person name="Archer D.B."/>
            <person name="Baker S.E."/>
            <person name="Benoit I."/>
            <person name="Brakhage A.A."/>
            <person name="Braus G.H."/>
            <person name="Fischer R."/>
            <person name="Frisvad J.C."/>
            <person name="Goldman G.H."/>
            <person name="Houbraken J."/>
            <person name="Oakley B."/>
            <person name="Pocsi I."/>
            <person name="Scazzocchio C."/>
            <person name="Seiboth B."/>
            <person name="vanKuyk P.A."/>
            <person name="Wortman J."/>
            <person name="Dyer P.S."/>
            <person name="Grigoriev I.V."/>
        </authorList>
    </citation>
    <scope>NUCLEOTIDE SEQUENCE [LARGE SCALE GENOMIC DNA]</scope>
    <source>
        <strain evidence="3">ITEM 5010</strain>
    </source>
</reference>
<dbReference type="InterPro" id="IPR011009">
    <property type="entry name" value="Kinase-like_dom_sf"/>
</dbReference>
<dbReference type="PANTHER" id="PTHR21310">
    <property type="entry name" value="AMINOGLYCOSIDE PHOSPHOTRANSFERASE-RELATED-RELATED"/>
    <property type="match status" value="1"/>
</dbReference>
<name>A0A1R3RK27_ASPC5</name>
<dbReference type="Gene3D" id="3.30.200.20">
    <property type="entry name" value="Phosphorylase Kinase, domain 1"/>
    <property type="match status" value="1"/>
</dbReference>
<evidence type="ECO:0000259" key="1">
    <source>
        <dbReference type="Pfam" id="PF01636"/>
    </source>
</evidence>
<dbReference type="InterPro" id="IPR002575">
    <property type="entry name" value="Aminoglycoside_PTrfase"/>
</dbReference>
<dbReference type="AlphaFoldDB" id="A0A1R3RK27"/>
<gene>
    <name evidence="2" type="ORF">ASPCADRAFT_516237</name>
</gene>
<dbReference type="Proteomes" id="UP000188318">
    <property type="component" value="Unassembled WGS sequence"/>
</dbReference>
<protein>
    <recommendedName>
        <fullName evidence="1">Aminoglycoside phosphotransferase domain-containing protein</fullName>
    </recommendedName>
</protein>
<dbReference type="OrthoDB" id="5412996at2759"/>
<organism evidence="2 3">
    <name type="scientific">Aspergillus carbonarius (strain ITEM 5010)</name>
    <dbReference type="NCBI Taxonomy" id="602072"/>
    <lineage>
        <taxon>Eukaryota</taxon>
        <taxon>Fungi</taxon>
        <taxon>Dikarya</taxon>
        <taxon>Ascomycota</taxon>
        <taxon>Pezizomycotina</taxon>
        <taxon>Eurotiomycetes</taxon>
        <taxon>Eurotiomycetidae</taxon>
        <taxon>Eurotiales</taxon>
        <taxon>Aspergillaceae</taxon>
        <taxon>Aspergillus</taxon>
        <taxon>Aspergillus subgen. Circumdati</taxon>
    </lineage>
</organism>
<dbReference type="EMBL" id="KV907501">
    <property type="protein sequence ID" value="OOF94846.1"/>
    <property type="molecule type" value="Genomic_DNA"/>
</dbReference>
<dbReference type="Pfam" id="PF01636">
    <property type="entry name" value="APH"/>
    <property type="match status" value="1"/>
</dbReference>
<evidence type="ECO:0000313" key="2">
    <source>
        <dbReference type="EMBL" id="OOF94846.1"/>
    </source>
</evidence>
<keyword evidence="3" id="KW-1185">Reference proteome</keyword>
<feature type="domain" description="Aminoglycoside phosphotransferase" evidence="1">
    <location>
        <begin position="268"/>
        <end position="308"/>
    </location>
</feature>
<dbReference type="SUPFAM" id="SSF56112">
    <property type="entry name" value="Protein kinase-like (PK-like)"/>
    <property type="match status" value="1"/>
</dbReference>
<dbReference type="PANTHER" id="PTHR21310:SF37">
    <property type="entry name" value="AMINOGLYCOSIDE PHOSPHOTRANSFERASE DOMAIN-CONTAINING PROTEIN"/>
    <property type="match status" value="1"/>
</dbReference>